<dbReference type="Gene3D" id="1.10.10.2840">
    <property type="entry name" value="PucR C-terminal helix-turn-helix domain"/>
    <property type="match status" value="1"/>
</dbReference>
<comment type="similarity">
    <text evidence="1">Belongs to the CdaR family.</text>
</comment>
<name>A0A163MCS8_DIDRA</name>
<dbReference type="InterPro" id="IPR025736">
    <property type="entry name" value="PucR_C-HTH_dom"/>
</dbReference>
<feature type="domain" description="GAF" evidence="3">
    <location>
        <begin position="1"/>
        <end position="143"/>
    </location>
</feature>
<comment type="caution">
    <text evidence="4">The sequence shown here is derived from an EMBL/GenBank/DDBJ whole genome shotgun (WGS) entry which is preliminary data.</text>
</comment>
<dbReference type="SMART" id="SM00065">
    <property type="entry name" value="GAF"/>
    <property type="match status" value="1"/>
</dbReference>
<dbReference type="Proteomes" id="UP000076837">
    <property type="component" value="Unassembled WGS sequence"/>
</dbReference>
<dbReference type="SUPFAM" id="SSF55781">
    <property type="entry name" value="GAF domain-like"/>
    <property type="match status" value="1"/>
</dbReference>
<feature type="coiled-coil region" evidence="2">
    <location>
        <begin position="139"/>
        <end position="169"/>
    </location>
</feature>
<dbReference type="AlphaFoldDB" id="A0A163MCS8"/>
<organism evidence="4 5">
    <name type="scientific">Didymella rabiei</name>
    <name type="common">Chickpea ascochyta blight fungus</name>
    <name type="synonym">Mycosphaerella rabiei</name>
    <dbReference type="NCBI Taxonomy" id="5454"/>
    <lineage>
        <taxon>Eukaryota</taxon>
        <taxon>Fungi</taxon>
        <taxon>Dikarya</taxon>
        <taxon>Ascomycota</taxon>
        <taxon>Pezizomycotina</taxon>
        <taxon>Dothideomycetes</taxon>
        <taxon>Pleosporomycetidae</taxon>
        <taxon>Pleosporales</taxon>
        <taxon>Pleosporineae</taxon>
        <taxon>Didymellaceae</taxon>
        <taxon>Ascochyta</taxon>
    </lineage>
</organism>
<dbReference type="InterPro" id="IPR051448">
    <property type="entry name" value="CdaR-like_regulators"/>
</dbReference>
<evidence type="ECO:0000259" key="3">
    <source>
        <dbReference type="SMART" id="SM00065"/>
    </source>
</evidence>
<reference evidence="4 5" key="1">
    <citation type="journal article" date="2016" name="Sci. Rep.">
        <title>Draft genome sequencing and secretome analysis of fungal phytopathogen Ascochyta rabiei provides insight into the necrotrophic effector repertoire.</title>
        <authorList>
            <person name="Verma S."/>
            <person name="Gazara R.K."/>
            <person name="Nizam S."/>
            <person name="Parween S."/>
            <person name="Chattopadhyay D."/>
            <person name="Verma P.K."/>
        </authorList>
    </citation>
    <scope>NUCLEOTIDE SEQUENCE [LARGE SCALE GENOMIC DNA]</scope>
    <source>
        <strain evidence="4 5">ArDII</strain>
    </source>
</reference>
<evidence type="ECO:0000313" key="5">
    <source>
        <dbReference type="Proteomes" id="UP000076837"/>
    </source>
</evidence>
<keyword evidence="2" id="KW-0175">Coiled coil</keyword>
<dbReference type="InterPro" id="IPR029016">
    <property type="entry name" value="GAF-like_dom_sf"/>
</dbReference>
<dbReference type="Pfam" id="PF13185">
    <property type="entry name" value="GAF_2"/>
    <property type="match status" value="1"/>
</dbReference>
<evidence type="ECO:0000313" key="4">
    <source>
        <dbReference type="EMBL" id="KZM28602.1"/>
    </source>
</evidence>
<dbReference type="InterPro" id="IPR042070">
    <property type="entry name" value="PucR_C-HTH_sf"/>
</dbReference>
<sequence length="538" mass="58574">MEYDFCGVLLPDPARKKLTIKGWSGLSSEYVARINADRPVRLDQDPFFEAPSSTAFREGRAVSISDIAAAPQFAPWGGVAREQGYRSMISVPLIESATSVIGTLNCYRAGAHSFSGPEIRLLTMLADQAAIALTTARLRDSEARRINELEILNHELHEQRDLLEKSEEIHHKFTEIALRGGGISGIATALSILISRPISIEDAHGTTIGHSAGATDVPQTDGYRMHPVLLSESEVAKIWIGEREASLTPLEKRAIEHASVVTSLEILRIRTADEVQWRLHGAVLNDLLSGEASAMSTVVERAQRLGHDLSVPHTIIAISLTPTALADMNTSLQQALRRISSFIGERTPLPLAAVHHDRIVILFPTFLAPTPNGISQVSERIRTLAGSTRPRAVATAAVTGPCTLESYAKGYRSTAGALDMLAMAGRVGTTLSLDDLGLVGLLLQLDDTDQLSRYADRTLGPIRSHDESRGTNLIETLRTYFAHDLDAGKTARALHVHPNTVAQRLRRVRALTGLDLNHPPQSMEIAVALTLYEIVQTR</sequence>
<protein>
    <recommendedName>
        <fullName evidence="3">GAF domain-containing protein</fullName>
    </recommendedName>
</protein>
<dbReference type="Pfam" id="PF17853">
    <property type="entry name" value="GGDEF_2"/>
    <property type="match status" value="1"/>
</dbReference>
<dbReference type="InterPro" id="IPR003018">
    <property type="entry name" value="GAF"/>
</dbReference>
<keyword evidence="5" id="KW-1185">Reference proteome</keyword>
<dbReference type="PANTHER" id="PTHR33744">
    <property type="entry name" value="CARBOHYDRATE DIACID REGULATOR"/>
    <property type="match status" value="1"/>
</dbReference>
<dbReference type="Gene3D" id="3.30.450.40">
    <property type="match status" value="1"/>
</dbReference>
<dbReference type="Pfam" id="PF13556">
    <property type="entry name" value="HTH_30"/>
    <property type="match status" value="1"/>
</dbReference>
<evidence type="ECO:0000256" key="1">
    <source>
        <dbReference type="ARBA" id="ARBA00006754"/>
    </source>
</evidence>
<gene>
    <name evidence="4" type="ORF">ST47_g256</name>
</gene>
<accession>A0A163MCS8</accession>
<proteinExistence type="inferred from homology"/>
<evidence type="ECO:0000256" key="2">
    <source>
        <dbReference type="SAM" id="Coils"/>
    </source>
</evidence>
<dbReference type="EMBL" id="JYNV01000009">
    <property type="protein sequence ID" value="KZM28602.1"/>
    <property type="molecule type" value="Genomic_DNA"/>
</dbReference>
<dbReference type="PANTHER" id="PTHR33744:SF1">
    <property type="entry name" value="DNA-BINDING TRANSCRIPTIONAL ACTIVATOR ADER"/>
    <property type="match status" value="1"/>
</dbReference>
<dbReference type="InterPro" id="IPR041522">
    <property type="entry name" value="CdaR_GGDEF"/>
</dbReference>